<feature type="region of interest" description="Disordered" evidence="3">
    <location>
        <begin position="2141"/>
        <end position="2279"/>
    </location>
</feature>
<dbReference type="eggNOG" id="ENOG502QRRG">
    <property type="taxonomic scope" value="Eukaryota"/>
</dbReference>
<feature type="region of interest" description="Disordered" evidence="3">
    <location>
        <begin position="940"/>
        <end position="1152"/>
    </location>
</feature>
<dbReference type="KEGG" id="act:ACLA_024220"/>
<dbReference type="Proteomes" id="UP000006701">
    <property type="component" value="Unassembled WGS sequence"/>
</dbReference>
<feature type="compositionally biased region" description="Basic and acidic residues" evidence="3">
    <location>
        <begin position="1049"/>
        <end position="1058"/>
    </location>
</feature>
<feature type="region of interest" description="Disordered" evidence="3">
    <location>
        <begin position="1179"/>
        <end position="1315"/>
    </location>
</feature>
<name>A1CPY6_ASPCL</name>
<feature type="compositionally biased region" description="Polar residues" evidence="3">
    <location>
        <begin position="940"/>
        <end position="956"/>
    </location>
</feature>
<dbReference type="GeneID" id="4701905"/>
<dbReference type="RefSeq" id="XP_001269133.1">
    <property type="nucleotide sequence ID" value="XM_001269132.1"/>
</dbReference>
<feature type="compositionally biased region" description="Polar residues" evidence="3">
    <location>
        <begin position="2147"/>
        <end position="2165"/>
    </location>
</feature>
<dbReference type="HOGENOM" id="CLU_001004_0_0_1"/>
<protein>
    <submittedName>
        <fullName evidence="4">Myosin class II heavy chain (MHC), putative</fullName>
    </submittedName>
</protein>
<dbReference type="GO" id="GO:0005856">
    <property type="term" value="C:cytoskeleton"/>
    <property type="evidence" value="ECO:0007669"/>
    <property type="project" value="TreeGrafter"/>
</dbReference>
<evidence type="ECO:0000256" key="1">
    <source>
        <dbReference type="ARBA" id="ARBA00023054"/>
    </source>
</evidence>
<feature type="region of interest" description="Disordered" evidence="3">
    <location>
        <begin position="309"/>
        <end position="392"/>
    </location>
</feature>
<feature type="compositionally biased region" description="Low complexity" evidence="3">
    <location>
        <begin position="58"/>
        <end position="67"/>
    </location>
</feature>
<feature type="compositionally biased region" description="Basic and acidic residues" evidence="3">
    <location>
        <begin position="982"/>
        <end position="1006"/>
    </location>
</feature>
<feature type="coiled-coil region" evidence="2">
    <location>
        <begin position="2017"/>
        <end position="2044"/>
    </location>
</feature>
<feature type="compositionally biased region" description="Polar residues" evidence="3">
    <location>
        <begin position="1115"/>
        <end position="1135"/>
    </location>
</feature>
<feature type="coiled-coil region" evidence="2">
    <location>
        <begin position="1660"/>
        <end position="1722"/>
    </location>
</feature>
<dbReference type="STRING" id="344612.A1CPY6"/>
<dbReference type="OMA" id="WGFAYDK"/>
<sequence>MSIALDVESDCMDRDLSASSANSATTLPLPSIAISNGLRDDSHLVASFIPSFGSSGVSGFSTSGSPGPQNPPRTDSVTPNPPTTALPTLPKLHGAWESSTSSPETREKEGSVYYTTAWGSPYAAPSPRRLSWSLSQFAGIDRDSGASSPTSVRSGIYHGSEVNTTDFLKPSAAETSRHPQGNPRNRSPRRDLFGKRGGKSIKDFTQDWINQYLSGQPRTERSNWLSDDSGSEAPSFFTAQNHFADDASDDWLGLEQDTRDEDILRTPTLADFVSRRALAGNSESSLARQKLKDSLHKRADTLRQEDFWGFAYDKDPQPSTMTEVIETQQQQPPAEVEPPKAPSPADKPLPPPPAEADHEPSSISQPLESSVNPIAPQKPALDKELPTPTPRFRKKINWRGKACIIALPFEDKRGTEESRYPLLTVHDVEQRMKKWEEEGYDIRGFTISGPEDGPEDVATLELGGLSRPSFPDFKDIQEDREAVQCHVSFPDRAEWDAYVNWLQEEKLRALGVSLGDEEVPPSISPASAALGQMAAPFPGLIASPPIPTASAASNALSVPHHFSPHFNQSANASNGIASLASPASQFGVQTPFLGVDQSLLPGYIPFQPTPPAQGALTPQSFFNVHQGSVASTIPGNLPNMTSILSPISPLHDQGVFHPGLDEPSRPSQDSFAGHFDHGMQMQDSMPAGQMLHPVHPRAETPDHFHASTVEIAQPTPRGHSRGHNLSETLQKGLDQAGPSDYHLEESIERQLDEDDRNNMNNSELYQSRWALPNNDHHSMQRVPQHLQQFYGENYMHDHTNEGSDIDTNPSLSGVPHGHGPLADNIPWHEPKPSTTSFVGGHKSKLSTSTLNVEAREFDPMGASTMQNFPSQGNAFQFSGMGKSGFTFGANSELPHANGYNATAPAFTPGGARGANHQTAPSGDFKFSSASFNVAAPAFNPSASVNSNASEQPSPNRTKIFGDIDLSQSSKASKRSKAIPIVRPDDNVQDKKSKADAEDDHGRVSSDRHKRARRGESPEGDVEFAMPTHPLTETGNVQASQAPLASHATAEGKENEVPGKQDQNNAEMILNQKHTPSERKDTPISEASTWTPFDIKDERSASQLDSEERNQDDTSQKSLGKQQETDIPSAPQATASDSEEHNKSMAKSVDTSQKNTFLSATAKPFEFKPAVREFVPIVVEESNTLSTPEKPEKPQNDLMASRYAVVSPPPSPKREKAPPESAQLEVDIQDDASEAAASQPAAEELRSLSEEESPNDEELNAIMEQLNGDSDVGIERLSTPRPAYVPPESALGPSKEKRHVHADIRSEAPSPSPGRGLVAQALEVPKLDFDAYSQASVSPSRGFVSGVHSPVRQLVSRIEHISDWDDVISSGEDEKLANRSRFFDRRVNDLVGSVIEERLGPLERALEAIQESVMLAASQAQNKWIRGSVSVEIEGSDADDEDEEYEEEGIYEARSPFMQRDRKLDRLKNMILEALATREAPQLPEPAENLELLKLQDSVAELHALTAQKLLEDPTDKLRDMMQEVVSSQLVQYQPRPSEAEEIGADSLMLQIEGLKNMLRLTDERAEQEYNMRREAQDSVAELQRLLKLAENEAARHSEAAESAEARLLQFKEEKIPYFEQIQFRFDTLEQEHATLKLTLAEVSSKNISLEGTLDEYRFSSDSWKRESEQAKAELEKTKAENEKLRGTIDHLKTRIEDGLSIRQNLSEKFDRLQDEMVTVTRDITRDQASWRRREEEHIAKYNELRSAYGREVKLREKLENDIGELEQQEREAAKLKFIFGQSQQENARLEELVANLRIENHDLESKAARYEREFNEARETSRTEIQRTRTSLESDLEAANSQVNIVRAELEAQIIRLQSQLENVRLDNDTARERYELLLEEASETRAAALAEAAESRERAIEEQRTMHERVLNDLRERHARALHNSSEDRQRAESHLMDRLALSDDKVNHLEDRVRHLEEKLEIANAAARAAAEAAQSAKAAPVQSPPRHSNSPSMSFSKGSMVPEKISPQALRESILVLQDQLQQRETRIEELEQELSGVDKDAPNKIKEKDTEINWLRELLGVRVDDLQDIINTVSGPSFNQHAVRDAAIRLKANLQMQLQERERAHSGQGFPSFPSLSELTASPRSLPLAAAAAWGNWRKGRENSNSGSSEQTPSKSSNASAFLSGLLTPPASSFRQGSSNASAPKAPGWRRSSESRPLRNVNTTPRPLASRPTAPMQEPPSTPPLLRRSSYDHDAEPTDYAEDSFGEDVESTADGLVSASPRGAEEGPFGPQLTS</sequence>
<feature type="coiled-coil region" evidence="2">
    <location>
        <begin position="1565"/>
        <end position="1613"/>
    </location>
</feature>
<feature type="compositionally biased region" description="Polar residues" evidence="3">
    <location>
        <begin position="1988"/>
        <end position="2000"/>
    </location>
</feature>
<dbReference type="OrthoDB" id="1293114at2759"/>
<dbReference type="EMBL" id="DS027059">
    <property type="protein sequence ID" value="EAW07707.1"/>
    <property type="molecule type" value="Genomic_DNA"/>
</dbReference>
<feature type="compositionally biased region" description="Acidic residues" evidence="3">
    <location>
        <begin position="1249"/>
        <end position="1258"/>
    </location>
</feature>
<evidence type="ECO:0000313" key="5">
    <source>
        <dbReference type="Proteomes" id="UP000006701"/>
    </source>
</evidence>
<feature type="compositionally biased region" description="Basic and acidic residues" evidence="3">
    <location>
        <begin position="188"/>
        <end position="199"/>
    </location>
</feature>
<feature type="coiled-coil region" evidence="2">
    <location>
        <begin position="1748"/>
        <end position="1975"/>
    </location>
</feature>
<feature type="compositionally biased region" description="Pro residues" evidence="3">
    <location>
        <begin position="335"/>
        <end position="354"/>
    </location>
</feature>
<feature type="compositionally biased region" description="Polar residues" evidence="3">
    <location>
        <begin position="2174"/>
        <end position="2186"/>
    </location>
</feature>
<keyword evidence="5" id="KW-1185">Reference proteome</keyword>
<feature type="compositionally biased region" description="Polar residues" evidence="3">
    <location>
        <begin position="1030"/>
        <end position="1042"/>
    </location>
</feature>
<keyword evidence="1 2" id="KW-0175">Coiled coil</keyword>
<accession>A1CPY6</accession>
<feature type="compositionally biased region" description="Polar residues" evidence="3">
    <location>
        <begin position="362"/>
        <end position="372"/>
    </location>
</feature>
<dbReference type="PANTHER" id="PTHR32083">
    <property type="entry name" value="CILIA AND FLAGELLA-ASSOCIATED PROTEIN 58-RELATED"/>
    <property type="match status" value="1"/>
</dbReference>
<proteinExistence type="predicted"/>
<feature type="region of interest" description="Disordered" evidence="3">
    <location>
        <begin position="141"/>
        <end position="199"/>
    </location>
</feature>
<evidence type="ECO:0000256" key="2">
    <source>
        <dbReference type="SAM" id="Coils"/>
    </source>
</evidence>
<feature type="compositionally biased region" description="Acidic residues" evidence="3">
    <location>
        <begin position="2241"/>
        <end position="2255"/>
    </location>
</feature>
<reference evidence="4 5" key="1">
    <citation type="journal article" date="2008" name="PLoS Genet.">
        <title>Genomic islands in the pathogenic filamentous fungus Aspergillus fumigatus.</title>
        <authorList>
            <person name="Fedorova N.D."/>
            <person name="Khaldi N."/>
            <person name="Joardar V.S."/>
            <person name="Maiti R."/>
            <person name="Amedeo P."/>
            <person name="Anderson M.J."/>
            <person name="Crabtree J."/>
            <person name="Silva J.C."/>
            <person name="Badger J.H."/>
            <person name="Albarraq A."/>
            <person name="Angiuoli S."/>
            <person name="Bussey H."/>
            <person name="Bowyer P."/>
            <person name="Cotty P.J."/>
            <person name="Dyer P.S."/>
            <person name="Egan A."/>
            <person name="Galens K."/>
            <person name="Fraser-Liggett C.M."/>
            <person name="Haas B.J."/>
            <person name="Inman J.M."/>
            <person name="Kent R."/>
            <person name="Lemieux S."/>
            <person name="Malavazi I."/>
            <person name="Orvis J."/>
            <person name="Roemer T."/>
            <person name="Ronning C.M."/>
            <person name="Sundaram J.P."/>
            <person name="Sutton G."/>
            <person name="Turner G."/>
            <person name="Venter J.C."/>
            <person name="White O.R."/>
            <person name="Whitty B.R."/>
            <person name="Youngman P."/>
            <person name="Wolfe K.H."/>
            <person name="Goldman G.H."/>
            <person name="Wortman J.R."/>
            <person name="Jiang B."/>
            <person name="Denning D.W."/>
            <person name="Nierman W.C."/>
        </authorList>
    </citation>
    <scope>NUCLEOTIDE SEQUENCE [LARGE SCALE GENOMIC DNA]</scope>
    <source>
        <strain evidence="5">ATCC 1007 / CBS 513.65 / DSM 816 / NCTC 3887 / NRRL 1</strain>
    </source>
</reference>
<feature type="compositionally biased region" description="Basic and acidic residues" evidence="3">
    <location>
        <begin position="1093"/>
        <end position="1114"/>
    </location>
</feature>
<organism evidence="4 5">
    <name type="scientific">Aspergillus clavatus (strain ATCC 1007 / CBS 513.65 / DSM 816 / NCTC 3887 / NRRL 1 / QM 1276 / 107)</name>
    <dbReference type="NCBI Taxonomy" id="344612"/>
    <lineage>
        <taxon>Eukaryota</taxon>
        <taxon>Fungi</taxon>
        <taxon>Dikarya</taxon>
        <taxon>Ascomycota</taxon>
        <taxon>Pezizomycotina</taxon>
        <taxon>Eurotiomycetes</taxon>
        <taxon>Eurotiomycetidae</taxon>
        <taxon>Eurotiales</taxon>
        <taxon>Aspergillaceae</taxon>
        <taxon>Aspergillus</taxon>
        <taxon>Aspergillus subgen. Fumigati</taxon>
    </lineage>
</organism>
<evidence type="ECO:0000313" key="4">
    <source>
        <dbReference type="EMBL" id="EAW07707.1"/>
    </source>
</evidence>
<dbReference type="VEuPathDB" id="FungiDB:ACLA_024220"/>
<feature type="region of interest" description="Disordered" evidence="3">
    <location>
        <begin position="58"/>
        <end position="108"/>
    </location>
</feature>
<evidence type="ECO:0000256" key="3">
    <source>
        <dbReference type="SAM" id="MobiDB-lite"/>
    </source>
</evidence>
<gene>
    <name evidence="4" type="ORF">ACLA_024220</name>
</gene>
<dbReference type="PANTHER" id="PTHR32083:SF0">
    <property type="entry name" value="CILIA AND FLAGELLA-ASSOCIATED PROTEIN 58"/>
    <property type="match status" value="1"/>
</dbReference>
<feature type="region of interest" description="Disordered" evidence="3">
    <location>
        <begin position="1976"/>
        <end position="2003"/>
    </location>
</feature>